<accession>A0A1S6IRW2</accession>
<evidence type="ECO:0000259" key="1">
    <source>
        <dbReference type="Pfam" id="PF00534"/>
    </source>
</evidence>
<dbReference type="GO" id="GO:0102710">
    <property type="term" value="F:D-inositol-3-phosphate glycosyltransferase activity"/>
    <property type="evidence" value="ECO:0007669"/>
    <property type="project" value="UniProtKB-EC"/>
</dbReference>
<feature type="domain" description="Glycosyl transferase family 1" evidence="1">
    <location>
        <begin position="466"/>
        <end position="625"/>
    </location>
</feature>
<protein>
    <submittedName>
        <fullName evidence="2">D-inositol-3-phosphate glycosyltransferase</fullName>
        <ecNumber evidence="2">2.4.1.250</ecNumber>
    </submittedName>
</protein>
<dbReference type="SMR" id="A0A1S6IRW2"/>
<dbReference type="OrthoDB" id="2421289at2"/>
<gene>
    <name evidence="2" type="primary">mshA</name>
    <name evidence="2" type="ORF">BW727_101969</name>
</gene>
<proteinExistence type="predicted"/>
<dbReference type="PANTHER" id="PTHR12526">
    <property type="entry name" value="GLYCOSYLTRANSFERASE"/>
    <property type="match status" value="1"/>
</dbReference>
<dbReference type="AlphaFoldDB" id="A0A1S6IRW2"/>
<organism evidence="2 3">
    <name type="scientific">Jeotgalibaca dankookensis</name>
    <dbReference type="NCBI Taxonomy" id="708126"/>
    <lineage>
        <taxon>Bacteria</taxon>
        <taxon>Bacillati</taxon>
        <taxon>Bacillota</taxon>
        <taxon>Bacilli</taxon>
        <taxon>Lactobacillales</taxon>
        <taxon>Carnobacteriaceae</taxon>
        <taxon>Jeotgalibaca</taxon>
    </lineage>
</organism>
<dbReference type="SUPFAM" id="SSF53756">
    <property type="entry name" value="UDP-Glycosyltransferase/glycogen phosphorylase"/>
    <property type="match status" value="1"/>
</dbReference>
<dbReference type="EC" id="2.4.1.250" evidence="2"/>
<evidence type="ECO:0000313" key="3">
    <source>
        <dbReference type="Proteomes" id="UP000188993"/>
    </source>
</evidence>
<dbReference type="EMBL" id="CP019728">
    <property type="protein sequence ID" value="AQS54293.1"/>
    <property type="molecule type" value="Genomic_DNA"/>
</dbReference>
<name>A0A1S6IRW2_9LACT</name>
<dbReference type="RefSeq" id="WP_062469665.1">
    <property type="nucleotide sequence ID" value="NZ_BBYN01000014.1"/>
</dbReference>
<evidence type="ECO:0000313" key="2">
    <source>
        <dbReference type="EMBL" id="AQS54293.1"/>
    </source>
</evidence>
<dbReference type="PANTHER" id="PTHR12526:SF630">
    <property type="entry name" value="GLYCOSYLTRANSFERASE"/>
    <property type="match status" value="1"/>
</dbReference>
<dbReference type="Gene3D" id="3.40.50.2000">
    <property type="entry name" value="Glycogen Phosphorylase B"/>
    <property type="match status" value="2"/>
</dbReference>
<keyword evidence="3" id="KW-1185">Reference proteome</keyword>
<dbReference type="CDD" id="cd03801">
    <property type="entry name" value="GT4_PimA-like"/>
    <property type="match status" value="1"/>
</dbReference>
<dbReference type="Pfam" id="PF00534">
    <property type="entry name" value="Glycos_transf_1"/>
    <property type="match status" value="1"/>
</dbReference>
<dbReference type="InterPro" id="IPR001296">
    <property type="entry name" value="Glyco_trans_1"/>
</dbReference>
<sequence>MNKFIELRKQTVNNKNLNQFPLSFLKEYKQVSNTNDENEKDLLNLLTTLLNLNEKSRLDMNEMIALFFYLGKNAVSDRYIANLYMKNQQMFFNEEFQKKIIDFIVDDKTLDSSIYLLIDSCIESNANVMSDKILIQLLNKKAHNFDLFSLLIDYLYQFKITGFESSIYQWLKEGYPLNIKIQLIDLLVALHSVTILDQIDFTTIPEFQTNKKLFNDYMEILYEKSSLKQQALTVVQSMFYGDFENSGKGNNGGIAVFLKTLGNELSKLRDDVTVVTLTITNRWAANQSLLNYYSPHHLFLRIPMYIDKKDRNAFLKKERLIKRTIERYLNKLGIKPDVFHVRYLDNASKAIALLSKKLEKKLVMTLTPDPHRNMTLEDGSLEVFPLNEFIEKLNKIVVGDELIDQSDRIVGIGNQTVQKDLELYFPQLLVGNKIDTVKMISEGIETDETSLSKEAETLNLPPNLFEKPIILNVGRLEKIKAQDQLLKAWGNSSISDDYNLVVIGGDLENPSSDEKTMMNTFENYLSENEHLRANFCHIGALSNDKVRIIEKNMIEKQTELPQIYLCSSKKEEFGIAILEALSQGFLVLGPKKGGVKSYLHSDENGFLIDTRNWQTIAKETEMIIQGIKNQEIAFKKIQAAGQKTVRDYFSMKVISKEFLSLYTSLKGSEANDR</sequence>
<keyword evidence="2" id="KW-0328">Glycosyltransferase</keyword>
<reference evidence="2 3" key="1">
    <citation type="journal article" date="2014" name="Int. J. Syst. Evol. Microbiol.">
        <title>Jeotgalibaca dankookensis gen. nov., sp. nov., a member of the family Carnobacteriaceae, isolated from seujeot (Korean traditional food).</title>
        <authorList>
            <person name="Lee D.G."/>
            <person name="Trujillo M.E."/>
            <person name="Kang H."/>
            <person name="Ahn T.Y."/>
        </authorList>
    </citation>
    <scope>NUCLEOTIDE SEQUENCE [LARGE SCALE GENOMIC DNA]</scope>
    <source>
        <strain evidence="2 3">EX-07</strain>
    </source>
</reference>
<dbReference type="Proteomes" id="UP000188993">
    <property type="component" value="Chromosome"/>
</dbReference>
<dbReference type="KEGG" id="jda:BW727_101969"/>
<dbReference type="STRING" id="708126.BW727_101969"/>
<keyword evidence="2" id="KW-0808">Transferase</keyword>